<dbReference type="Proteomes" id="UP000038040">
    <property type="component" value="Unplaced"/>
</dbReference>
<organism evidence="2 4">
    <name type="scientific">Dracunculus medinensis</name>
    <name type="common">Guinea worm</name>
    <dbReference type="NCBI Taxonomy" id="318479"/>
    <lineage>
        <taxon>Eukaryota</taxon>
        <taxon>Metazoa</taxon>
        <taxon>Ecdysozoa</taxon>
        <taxon>Nematoda</taxon>
        <taxon>Chromadorea</taxon>
        <taxon>Rhabditida</taxon>
        <taxon>Spirurina</taxon>
        <taxon>Dracunculoidea</taxon>
        <taxon>Dracunculidae</taxon>
        <taxon>Dracunculus</taxon>
    </lineage>
</organism>
<reference evidence="1 3" key="2">
    <citation type="submission" date="2018-11" db="EMBL/GenBank/DDBJ databases">
        <authorList>
            <consortium name="Pathogen Informatics"/>
        </authorList>
    </citation>
    <scope>NUCLEOTIDE SEQUENCE [LARGE SCALE GENOMIC DNA]</scope>
</reference>
<evidence type="ECO:0000313" key="3">
    <source>
        <dbReference type="Proteomes" id="UP000274756"/>
    </source>
</evidence>
<evidence type="ECO:0000313" key="4">
    <source>
        <dbReference type="WBParaSite" id="DME_0000889001-mRNA-1"/>
    </source>
</evidence>
<dbReference type="Proteomes" id="UP000274756">
    <property type="component" value="Unassembled WGS sequence"/>
</dbReference>
<dbReference type="WBParaSite" id="DME_0000889001-mRNA-1">
    <property type="protein sequence ID" value="DME_0000889001-mRNA-1"/>
    <property type="gene ID" value="DME_0000889001"/>
</dbReference>
<dbReference type="AlphaFoldDB" id="A0A0N4UM37"/>
<keyword evidence="3" id="KW-1185">Reference proteome</keyword>
<proteinExistence type="predicted"/>
<sequence length="105" mass="11853">MTVWLTCFKGKFCNISANSVYVPNLCADDSDKDKCMCRSCCRYDEFGNGAVKRVSDNSYGGAETGNCHGSEHVMVRAKIRIKLTNRKKQRIQRSFNDLKLKDSGM</sequence>
<protein>
    <submittedName>
        <fullName evidence="4">8.9 kDa family member</fullName>
    </submittedName>
</protein>
<name>A0A0N4UM37_DRAME</name>
<dbReference type="OrthoDB" id="410104at2759"/>
<dbReference type="EMBL" id="UYYG01000077">
    <property type="protein sequence ID" value="VDN52763.1"/>
    <property type="molecule type" value="Genomic_DNA"/>
</dbReference>
<gene>
    <name evidence="1" type="ORF">DME_LOCUS2736</name>
</gene>
<reference evidence="4" key="1">
    <citation type="submission" date="2017-02" db="UniProtKB">
        <authorList>
            <consortium name="WormBaseParasite"/>
        </authorList>
    </citation>
    <scope>IDENTIFICATION</scope>
</reference>
<accession>A0A0N4UM37</accession>
<evidence type="ECO:0000313" key="1">
    <source>
        <dbReference type="EMBL" id="VDN52763.1"/>
    </source>
</evidence>
<evidence type="ECO:0000313" key="2">
    <source>
        <dbReference type="Proteomes" id="UP000038040"/>
    </source>
</evidence>